<evidence type="ECO:0000256" key="1">
    <source>
        <dbReference type="SAM" id="MobiDB-lite"/>
    </source>
</evidence>
<dbReference type="Proteomes" id="UP001500888">
    <property type="component" value="Unassembled WGS sequence"/>
</dbReference>
<evidence type="ECO:0000313" key="2">
    <source>
        <dbReference type="EMBL" id="GAA3842029.1"/>
    </source>
</evidence>
<gene>
    <name evidence="2" type="ORF">GCM10022226_75750</name>
</gene>
<dbReference type="EMBL" id="BAAAZR010000052">
    <property type="protein sequence ID" value="GAA3842029.1"/>
    <property type="molecule type" value="Genomic_DNA"/>
</dbReference>
<feature type="region of interest" description="Disordered" evidence="1">
    <location>
        <begin position="393"/>
        <end position="416"/>
    </location>
</feature>
<feature type="compositionally biased region" description="Basic and acidic residues" evidence="1">
    <location>
        <begin position="199"/>
        <end position="208"/>
    </location>
</feature>
<feature type="compositionally biased region" description="Low complexity" evidence="1">
    <location>
        <begin position="88"/>
        <end position="98"/>
    </location>
</feature>
<feature type="compositionally biased region" description="Pro residues" evidence="1">
    <location>
        <begin position="274"/>
        <end position="291"/>
    </location>
</feature>
<evidence type="ECO:0000313" key="3">
    <source>
        <dbReference type="Proteomes" id="UP001500888"/>
    </source>
</evidence>
<protein>
    <submittedName>
        <fullName evidence="2">Uncharacterized protein</fullName>
    </submittedName>
</protein>
<feature type="compositionally biased region" description="Basic and acidic residues" evidence="1">
    <location>
        <begin position="44"/>
        <end position="62"/>
    </location>
</feature>
<feature type="compositionally biased region" description="Basic and acidic residues" evidence="1">
    <location>
        <begin position="26"/>
        <end position="35"/>
    </location>
</feature>
<organism evidence="2 3">
    <name type="scientific">Sphaerisporangium flaviroseum</name>
    <dbReference type="NCBI Taxonomy" id="509199"/>
    <lineage>
        <taxon>Bacteria</taxon>
        <taxon>Bacillati</taxon>
        <taxon>Actinomycetota</taxon>
        <taxon>Actinomycetes</taxon>
        <taxon>Streptosporangiales</taxon>
        <taxon>Streptosporangiaceae</taxon>
        <taxon>Sphaerisporangium</taxon>
    </lineage>
</organism>
<sequence>MGYPGDQQPRRQPYRPYETPQPTGENRPEAPHEQAGESASWPPVEERDPGRRPWSRADDGRKRPQANPFAVTGHEGVVDPIISGGTPPSRAGRSASGAGTPGPGTSGLSTSGAGTSGPGTSPSGAGDPAFGMGQSFGNRAASGDRPPPGYPSFNSGPAFDGGGRTYGRDRSGNAGGTHGSDPASGGNRPPEARQTPSHPLEEPSHRPFETPQQPSNRPFETPHPSNRPFETPQQPASRPFEAPQQPQSRPFEAPQAQGRAFETPSQPRNRPFEAPQPPQSRPFEAPQPPFETPQQSRSGSFEAPRQPENRPFEASPQSEGPRSQGRSFEERGGGGRSTEARADVPRPPMERRRREPEPAGRSRASMYITGGLIAVLLSVGVGIVVVNREPDPVGQVSKPAPTVSRPPEQVPLVGSPNDKFGFTASRKTDPQPLTLKELFGHKKVTARGRSYLMTVRRVDKKCKDAVHGTAMQKAMTTGGCTQFLRASFRDGPGKLIGTVGVANLKDAASARKAAKTGTGGELEDYVNPLQGKDSATKLLGSGGDSYATAWTQGHYLVLLWFQYKDGHKPSKTELRNLNRAAVDITEASVFSALDTRALTGARGN</sequence>
<feature type="compositionally biased region" description="Basic and acidic residues" evidence="1">
    <location>
        <begin position="327"/>
        <end position="360"/>
    </location>
</feature>
<name>A0ABP7JD89_9ACTN</name>
<proteinExistence type="predicted"/>
<feature type="compositionally biased region" description="Low complexity" evidence="1">
    <location>
        <begin position="106"/>
        <end position="126"/>
    </location>
</feature>
<feature type="region of interest" description="Disordered" evidence="1">
    <location>
        <begin position="1"/>
        <end position="363"/>
    </location>
</feature>
<comment type="caution">
    <text evidence="2">The sequence shown here is derived from an EMBL/GenBank/DDBJ whole genome shotgun (WGS) entry which is preliminary data.</text>
</comment>
<accession>A0ABP7JD89</accession>
<reference evidence="3" key="1">
    <citation type="journal article" date="2019" name="Int. J. Syst. Evol. Microbiol.">
        <title>The Global Catalogue of Microorganisms (GCM) 10K type strain sequencing project: providing services to taxonomists for standard genome sequencing and annotation.</title>
        <authorList>
            <consortium name="The Broad Institute Genomics Platform"/>
            <consortium name="The Broad Institute Genome Sequencing Center for Infectious Disease"/>
            <person name="Wu L."/>
            <person name="Ma J."/>
        </authorList>
    </citation>
    <scope>NUCLEOTIDE SEQUENCE [LARGE SCALE GENOMIC DNA]</scope>
    <source>
        <strain evidence="3">JCM 16908</strain>
    </source>
</reference>
<keyword evidence="3" id="KW-1185">Reference proteome</keyword>